<protein>
    <submittedName>
        <fullName evidence="1">Cell division protein ZapA</fullName>
    </submittedName>
</protein>
<sequence length="106" mass="10866">MATVSVQVNGRTYPVGCADGQEQRVTALAGRFDAEVRKVAAEVGQVGEIRLFLMAALILADQLAEADARVLNATAALPSSAGDGDARAAEALNRAADAIEKLTAGL</sequence>
<proteinExistence type="predicted"/>
<dbReference type="InterPro" id="IPR007838">
    <property type="entry name" value="Cell_div_ZapA-like"/>
</dbReference>
<gene>
    <name evidence="1" type="primary">zapA</name>
    <name evidence="1" type="ORF">Q0812_00955</name>
</gene>
<dbReference type="InterPro" id="IPR036192">
    <property type="entry name" value="Cell_div_ZapA-like_sf"/>
</dbReference>
<dbReference type="GO" id="GO:0051301">
    <property type="term" value="P:cell division"/>
    <property type="evidence" value="ECO:0007669"/>
    <property type="project" value="UniProtKB-KW"/>
</dbReference>
<dbReference type="SUPFAM" id="SSF102829">
    <property type="entry name" value="Cell division protein ZapA-like"/>
    <property type="match status" value="1"/>
</dbReference>
<keyword evidence="1" id="KW-0131">Cell cycle</keyword>
<dbReference type="Proteomes" id="UP001169063">
    <property type="component" value="Unassembled WGS sequence"/>
</dbReference>
<keyword evidence="1" id="KW-0132">Cell division</keyword>
<dbReference type="EMBL" id="JAUKTR010000001">
    <property type="protein sequence ID" value="MDO1557994.1"/>
    <property type="molecule type" value="Genomic_DNA"/>
</dbReference>
<accession>A0ABT8SHJ6</accession>
<evidence type="ECO:0000313" key="1">
    <source>
        <dbReference type="EMBL" id="MDO1557994.1"/>
    </source>
</evidence>
<dbReference type="RefSeq" id="WP_302108419.1">
    <property type="nucleotide sequence ID" value="NZ_JAUKTR010000001.1"/>
</dbReference>
<name>A0ABT8SHJ6_9CAUL</name>
<dbReference type="Pfam" id="PF05164">
    <property type="entry name" value="ZapA"/>
    <property type="match status" value="1"/>
</dbReference>
<comment type="caution">
    <text evidence="1">The sequence shown here is derived from an EMBL/GenBank/DDBJ whole genome shotgun (WGS) entry which is preliminary data.</text>
</comment>
<evidence type="ECO:0000313" key="2">
    <source>
        <dbReference type="Proteomes" id="UP001169063"/>
    </source>
</evidence>
<dbReference type="Gene3D" id="3.30.160.880">
    <property type="entry name" value="Cell division protein ZapA protomer, N-terminal domain"/>
    <property type="match status" value="1"/>
</dbReference>
<dbReference type="InterPro" id="IPR042233">
    <property type="entry name" value="Cell_div_ZapA_N"/>
</dbReference>
<reference evidence="1" key="1">
    <citation type="submission" date="2023-07" db="EMBL/GenBank/DDBJ databases">
        <title>Brevundimonas soil sp. nov., isolated from the soil of chemical plant.</title>
        <authorList>
            <person name="Wu N."/>
        </authorList>
    </citation>
    <scope>NUCLEOTIDE SEQUENCE</scope>
    <source>
        <strain evidence="1">XZ-24</strain>
    </source>
</reference>
<organism evidence="1 2">
    <name type="scientific">Peiella sedimenti</name>
    <dbReference type="NCBI Taxonomy" id="3061083"/>
    <lineage>
        <taxon>Bacteria</taxon>
        <taxon>Pseudomonadati</taxon>
        <taxon>Pseudomonadota</taxon>
        <taxon>Alphaproteobacteria</taxon>
        <taxon>Caulobacterales</taxon>
        <taxon>Caulobacteraceae</taxon>
        <taxon>Peiella</taxon>
    </lineage>
</organism>
<keyword evidence="2" id="KW-1185">Reference proteome</keyword>